<name>A0A151NQ43_ALLMI</name>
<dbReference type="Proteomes" id="UP000050525">
    <property type="component" value="Unassembled WGS sequence"/>
</dbReference>
<keyword evidence="2" id="KW-1185">Reference proteome</keyword>
<dbReference type="AlphaFoldDB" id="A0A151NQ43"/>
<accession>A0A151NQ43</accession>
<gene>
    <name evidence="1" type="ORF">Y1Q_0022566</name>
</gene>
<organism evidence="1 2">
    <name type="scientific">Alligator mississippiensis</name>
    <name type="common">American alligator</name>
    <dbReference type="NCBI Taxonomy" id="8496"/>
    <lineage>
        <taxon>Eukaryota</taxon>
        <taxon>Metazoa</taxon>
        <taxon>Chordata</taxon>
        <taxon>Craniata</taxon>
        <taxon>Vertebrata</taxon>
        <taxon>Euteleostomi</taxon>
        <taxon>Archelosauria</taxon>
        <taxon>Archosauria</taxon>
        <taxon>Crocodylia</taxon>
        <taxon>Alligatoridae</taxon>
        <taxon>Alligatorinae</taxon>
        <taxon>Alligator</taxon>
    </lineage>
</organism>
<evidence type="ECO:0000313" key="2">
    <source>
        <dbReference type="Proteomes" id="UP000050525"/>
    </source>
</evidence>
<proteinExistence type="predicted"/>
<comment type="caution">
    <text evidence="1">The sequence shown here is derived from an EMBL/GenBank/DDBJ whole genome shotgun (WGS) entry which is preliminary data.</text>
</comment>
<protein>
    <submittedName>
        <fullName evidence="1">Uncharacterized protein</fullName>
    </submittedName>
</protein>
<reference evidence="1 2" key="1">
    <citation type="journal article" date="2012" name="Genome Biol.">
        <title>Sequencing three crocodilian genomes to illuminate the evolution of archosaurs and amniotes.</title>
        <authorList>
            <person name="St John J.A."/>
            <person name="Braun E.L."/>
            <person name="Isberg S.R."/>
            <person name="Miles L.G."/>
            <person name="Chong A.Y."/>
            <person name="Gongora J."/>
            <person name="Dalzell P."/>
            <person name="Moran C."/>
            <person name="Bed'hom B."/>
            <person name="Abzhanov A."/>
            <person name="Burgess S.C."/>
            <person name="Cooksey A.M."/>
            <person name="Castoe T.A."/>
            <person name="Crawford N.G."/>
            <person name="Densmore L.D."/>
            <person name="Drew J.C."/>
            <person name="Edwards S.V."/>
            <person name="Faircloth B.C."/>
            <person name="Fujita M.K."/>
            <person name="Greenwold M.J."/>
            <person name="Hoffmann F.G."/>
            <person name="Howard J.M."/>
            <person name="Iguchi T."/>
            <person name="Janes D.E."/>
            <person name="Khan S.Y."/>
            <person name="Kohno S."/>
            <person name="de Koning A.J."/>
            <person name="Lance S.L."/>
            <person name="McCarthy F.M."/>
            <person name="McCormack J.E."/>
            <person name="Merchant M.E."/>
            <person name="Peterson D.G."/>
            <person name="Pollock D.D."/>
            <person name="Pourmand N."/>
            <person name="Raney B.J."/>
            <person name="Roessler K.A."/>
            <person name="Sanford J.R."/>
            <person name="Sawyer R.H."/>
            <person name="Schmidt C.J."/>
            <person name="Triplett E.W."/>
            <person name="Tuberville T.D."/>
            <person name="Venegas-Anaya M."/>
            <person name="Howard J.T."/>
            <person name="Jarvis E.D."/>
            <person name="Guillette L.J.Jr."/>
            <person name="Glenn T.C."/>
            <person name="Green R.E."/>
            <person name="Ray D.A."/>
        </authorList>
    </citation>
    <scope>NUCLEOTIDE SEQUENCE [LARGE SCALE GENOMIC DNA]</scope>
    <source>
        <strain evidence="1">KSC_2009_1</strain>
    </source>
</reference>
<sequence length="82" mass="9111">MRSSGQGVAMKLLPPGKTLLTAALFVLATCFRPCSAHFRSVTRYSDVVGYFQRRCPRTILHGGHYDCETLSSWAAQTDTPFK</sequence>
<dbReference type="EMBL" id="AKHW03002395">
    <property type="protein sequence ID" value="KYO38962.1"/>
    <property type="molecule type" value="Genomic_DNA"/>
</dbReference>
<evidence type="ECO:0000313" key="1">
    <source>
        <dbReference type="EMBL" id="KYO38962.1"/>
    </source>
</evidence>